<protein>
    <recommendedName>
        <fullName evidence="4">DUF3306 domain-containing protein</fullName>
    </recommendedName>
</protein>
<dbReference type="AlphaFoldDB" id="M7NYI7"/>
<dbReference type="PATRIC" id="fig|1286106.3.peg.503"/>
<dbReference type="STRING" id="1286106.MPL1_02523"/>
<comment type="caution">
    <text evidence="2">The sequence shown here is derived from an EMBL/GenBank/DDBJ whole genome shotgun (WGS) entry which is preliminary data.</text>
</comment>
<feature type="region of interest" description="Disordered" evidence="1">
    <location>
        <begin position="117"/>
        <end position="151"/>
    </location>
</feature>
<dbReference type="Pfam" id="PF11748">
    <property type="entry name" value="DUF3306"/>
    <property type="match status" value="1"/>
</dbReference>
<evidence type="ECO:0000313" key="2">
    <source>
        <dbReference type="EMBL" id="EMR13898.1"/>
    </source>
</evidence>
<dbReference type="EMBL" id="APHR01000011">
    <property type="protein sequence ID" value="EMR13898.1"/>
    <property type="molecule type" value="Genomic_DNA"/>
</dbReference>
<accession>M7NYI7</accession>
<reference evidence="2 3" key="1">
    <citation type="journal article" date="2013" name="Genome Announc.">
        <title>Draft Genome Sequence of Methylophaga lonarensis MPLT, a Haloalkaliphilic (Non-Methane-Utilizing) Methylotroph.</title>
        <authorList>
            <person name="Shetty S.A."/>
            <person name="Marathe N.P."/>
            <person name="Munot H."/>
            <person name="Antony C.P."/>
            <person name="Dhotre D.P."/>
            <person name="Murrell J.C."/>
            <person name="Shouche Y.S."/>
        </authorList>
    </citation>
    <scope>NUCLEOTIDE SEQUENCE [LARGE SCALE GENOMIC DNA]</scope>
    <source>
        <strain evidence="2 3">MPL</strain>
    </source>
</reference>
<evidence type="ECO:0008006" key="4">
    <source>
        <dbReference type="Google" id="ProtNLM"/>
    </source>
</evidence>
<evidence type="ECO:0000256" key="1">
    <source>
        <dbReference type="SAM" id="MobiDB-lite"/>
    </source>
</evidence>
<evidence type="ECO:0000313" key="3">
    <source>
        <dbReference type="Proteomes" id="UP000012019"/>
    </source>
</evidence>
<dbReference type="OrthoDB" id="5609487at2"/>
<feature type="region of interest" description="Disordered" evidence="1">
    <location>
        <begin position="1"/>
        <end position="66"/>
    </location>
</feature>
<dbReference type="RefSeq" id="WP_009725545.1">
    <property type="nucleotide sequence ID" value="NZ_APHR01000011.1"/>
</dbReference>
<dbReference type="Proteomes" id="UP000012019">
    <property type="component" value="Unassembled WGS sequence"/>
</dbReference>
<proteinExistence type="predicted"/>
<dbReference type="InterPro" id="IPR021735">
    <property type="entry name" value="DUF3306"/>
</dbReference>
<keyword evidence="3" id="KW-1185">Reference proteome</keyword>
<gene>
    <name evidence="2" type="ORF">MPL1_02523</name>
</gene>
<name>M7NYI7_9GAMM</name>
<sequence length="151" mass="16967">MTTGDENFLRRWSRLKQTPETEKTLPTDSDQAIESEQAIDSDAQQSLSEVEQQDLPLWQQPDADPAEKREALRALFRKPKFNVTDGLDEYDNDYNYQEFAALGSVVTHEMKRMMKLAEQSAAEAADTPPPVANLNSSSDDESDSQEDTPVA</sequence>
<feature type="compositionally biased region" description="Acidic residues" evidence="1">
    <location>
        <begin position="138"/>
        <end position="151"/>
    </location>
</feature>
<organism evidence="2 3">
    <name type="scientific">Methylophaga lonarensis MPL</name>
    <dbReference type="NCBI Taxonomy" id="1286106"/>
    <lineage>
        <taxon>Bacteria</taxon>
        <taxon>Pseudomonadati</taxon>
        <taxon>Pseudomonadota</taxon>
        <taxon>Gammaproteobacteria</taxon>
        <taxon>Thiotrichales</taxon>
        <taxon>Piscirickettsiaceae</taxon>
        <taxon>Methylophaga</taxon>
    </lineage>
</organism>